<keyword evidence="5" id="KW-1185">Reference proteome</keyword>
<dbReference type="InterPro" id="IPR050336">
    <property type="entry name" value="Chromosome_partition/occlusion"/>
</dbReference>
<organism evidence="4 5">
    <name type="scientific">Teichococcus aerophilus</name>
    <dbReference type="NCBI Taxonomy" id="1224513"/>
    <lineage>
        <taxon>Bacteria</taxon>
        <taxon>Pseudomonadati</taxon>
        <taxon>Pseudomonadota</taxon>
        <taxon>Alphaproteobacteria</taxon>
        <taxon>Acetobacterales</taxon>
        <taxon>Roseomonadaceae</taxon>
        <taxon>Roseomonas</taxon>
    </lineage>
</organism>
<dbReference type="EMBL" id="JACTVA010000017">
    <property type="protein sequence ID" value="MBC9207392.1"/>
    <property type="molecule type" value="Genomic_DNA"/>
</dbReference>
<dbReference type="SUPFAM" id="SSF109709">
    <property type="entry name" value="KorB DNA-binding domain-like"/>
    <property type="match status" value="1"/>
</dbReference>
<reference evidence="4 5" key="1">
    <citation type="journal article" date="2013" name="Int. J. Syst. Evol. Microbiol.">
        <title>Roseomonas aerophila sp. nov., isolated from air.</title>
        <authorList>
            <person name="Kim S.J."/>
            <person name="Weon H.Y."/>
            <person name="Ahn J.H."/>
            <person name="Hong S.B."/>
            <person name="Seok S.J."/>
            <person name="Whang K.S."/>
            <person name="Kwon S.W."/>
        </authorList>
    </citation>
    <scope>NUCLEOTIDE SEQUENCE [LARGE SCALE GENOMIC DNA]</scope>
    <source>
        <strain evidence="4 5">NBRC 108923</strain>
    </source>
</reference>
<evidence type="ECO:0000313" key="4">
    <source>
        <dbReference type="EMBL" id="MBC9207392.1"/>
    </source>
</evidence>
<dbReference type="Gene3D" id="1.10.10.2830">
    <property type="match status" value="1"/>
</dbReference>
<feature type="domain" description="ParB-like N-terminal" evidence="3">
    <location>
        <begin position="73"/>
        <end position="164"/>
    </location>
</feature>
<feature type="region of interest" description="Disordered" evidence="2">
    <location>
        <begin position="275"/>
        <end position="297"/>
    </location>
</feature>
<dbReference type="InterPro" id="IPR017819">
    <property type="entry name" value="Plasmid_partition_RepB"/>
</dbReference>
<dbReference type="PANTHER" id="PTHR33375">
    <property type="entry name" value="CHROMOSOME-PARTITIONING PROTEIN PARB-RELATED"/>
    <property type="match status" value="1"/>
</dbReference>
<evidence type="ECO:0000256" key="2">
    <source>
        <dbReference type="SAM" id="MobiDB-lite"/>
    </source>
</evidence>
<dbReference type="SUPFAM" id="SSF110849">
    <property type="entry name" value="ParB/Sulfiredoxin"/>
    <property type="match status" value="1"/>
</dbReference>
<dbReference type="SMART" id="SM00470">
    <property type="entry name" value="ParB"/>
    <property type="match status" value="1"/>
</dbReference>
<name>A0ABR7RLG2_9PROT</name>
<feature type="compositionally biased region" description="Low complexity" evidence="2">
    <location>
        <begin position="275"/>
        <end position="292"/>
    </location>
</feature>
<dbReference type="Pfam" id="PF07506">
    <property type="entry name" value="RepB"/>
    <property type="match status" value="1"/>
</dbReference>
<accession>A0ABR7RLG2</accession>
<comment type="caution">
    <text evidence="4">The sequence shown here is derived from an EMBL/GenBank/DDBJ whole genome shotgun (WGS) entry which is preliminary data.</text>
</comment>
<dbReference type="RefSeq" id="WP_187784562.1">
    <property type="nucleotide sequence ID" value="NZ_JACTVA010000017.1"/>
</dbReference>
<sequence length="362" mass="38911">MARKNLLTGLTAPKLTAVNSDTPTTSAPTRAPGLAFASRGAVGAVTRSIEDLAAKANAAKELEAKLISGQVIVDLDPATVDASFVADRMAQDDGEYQALRDSIAASGQDSPILVRPHPEGQGRYQVAFGHRRLRAAKELGKPVRAVVRPLSDRELVLAQGQENSARANLSFIERARFAHRLEQGGYDRETIMLALSADKTTVSRLITVIERIPPAVVDAIGAAPATGRDRWVELANLFRQEQAEDLTTLVESAPFQGLDSDARFQQVLGRLSQPDPVAAPVAEPEPQRPARAGEGASFRHWAHSSGTRVLKVATGERATTLTIDNRRVPGFDAFLLERMEELYSAFIKTAGTAAPRKKGGRG</sequence>
<gene>
    <name evidence="4" type="primary">repB</name>
    <name evidence="4" type="ORF">IBL26_11135</name>
</gene>
<dbReference type="CDD" id="cd16405">
    <property type="entry name" value="RepB_like_N"/>
    <property type="match status" value="1"/>
</dbReference>
<evidence type="ECO:0000256" key="1">
    <source>
        <dbReference type="ARBA" id="ARBA00006295"/>
    </source>
</evidence>
<proteinExistence type="inferred from homology"/>
<dbReference type="Pfam" id="PF02195">
    <property type="entry name" value="ParB_N"/>
    <property type="match status" value="1"/>
</dbReference>
<dbReference type="Proteomes" id="UP000626026">
    <property type="component" value="Unassembled WGS sequence"/>
</dbReference>
<comment type="similarity">
    <text evidence="1">Belongs to the ParB family.</text>
</comment>
<dbReference type="InterPro" id="IPR004437">
    <property type="entry name" value="ParB/RepB/Spo0J"/>
</dbReference>
<dbReference type="NCBIfam" id="TIGR00180">
    <property type="entry name" value="parB_part"/>
    <property type="match status" value="1"/>
</dbReference>
<dbReference type="InterPro" id="IPR037972">
    <property type="entry name" value="RepB_N"/>
</dbReference>
<dbReference type="InterPro" id="IPR003115">
    <property type="entry name" value="ParB_N"/>
</dbReference>
<dbReference type="Gene3D" id="3.90.1530.30">
    <property type="match status" value="1"/>
</dbReference>
<evidence type="ECO:0000313" key="5">
    <source>
        <dbReference type="Proteomes" id="UP000626026"/>
    </source>
</evidence>
<dbReference type="PANTHER" id="PTHR33375:SF1">
    <property type="entry name" value="CHROMOSOME-PARTITIONING PROTEIN PARB-RELATED"/>
    <property type="match status" value="1"/>
</dbReference>
<dbReference type="InterPro" id="IPR036086">
    <property type="entry name" value="ParB/Sulfiredoxin_sf"/>
</dbReference>
<protein>
    <submittedName>
        <fullName evidence="4">Plasmid partitioning protein RepB</fullName>
    </submittedName>
</protein>
<dbReference type="NCBIfam" id="TIGR03454">
    <property type="entry name" value="partition_RepB"/>
    <property type="match status" value="1"/>
</dbReference>
<evidence type="ECO:0000259" key="3">
    <source>
        <dbReference type="SMART" id="SM00470"/>
    </source>
</evidence>
<dbReference type="InterPro" id="IPR011111">
    <property type="entry name" value="Plasmid_RepB"/>
</dbReference>